<dbReference type="InterPro" id="IPR023997">
    <property type="entry name" value="TonB-dep_OMP_SusC/RagA_CS"/>
</dbReference>
<dbReference type="InterPro" id="IPR039426">
    <property type="entry name" value="TonB-dep_rcpt-like"/>
</dbReference>
<comment type="subcellular location">
    <subcellularLocation>
        <location evidence="1 8">Cell outer membrane</location>
        <topology evidence="1 8">Multi-pass membrane protein</topology>
    </subcellularLocation>
</comment>
<sequence length="1106" mass="122067">MKRQLIKIPRKVKFVVMGVLFQFLFSNTLLASEGSASLPFLTVEKNKSSQQVTVSGTITSADDRMPIPGVTVKVKGDSKISAVADFDGKYKINLPSADAVLVFSSVGFKTIEKQVNGQAVVNVVMASDQTTLEEVVVVGYGTMKRSDLTGSVVSIGAKSIEESVATTLDQVLQGRVAGLQMTQNSGVPGAGTSVQIRGVNSLNGTNEPIYVIDGVIISGETGSNTSNVLANINPNDIESLEVLKDASATAIYGAQGANGVIIITMKKGKDGATKVSFNSYYGYQELSRNIDMMDLRQYAKHFNARQLVIDPTKIKDKFSNPSTLGKGTNWQDAIFRGAPMKSYNLSVRGGNKVSNFTMSLGHLNQDGVTVSSKFERTTLRLTNETNLGEWLRIGTTINGSYSKQESGIASWDIIPNSLYQSPEVMVVNADGSYGGPDLADSEIRDFTNPYAMAQITNRDNEDIDTRGSLYLLYKPAKWINFRTEFTADLGLDNYKYFRPQYQFGASSNAYAQTSRTKTFNSYWGWKNILNLEKTFNKKHKTSLMLGHEVISSKGSVLSAERLYGSSDLDGIDAGDPNFDTNSGTDINNPRKFLSFFGRGFYSFDNKYQFTGTLRYDQSSRFARGKRGGVFPSAAFAWRVSEEKFFSKYKDVINNLKLRLSYGEVGNANVSSAYAYQRMLQFLQSNWGSSLETANIENPNLTWETTKSWNVGLDLNLFNNRVELIAEAYIKQTDDLLLRLELPSYLGATGESYITDGTADSPWYNIGSMKNKGIELTLNTVNIDKPNFSWKSGLTFSLNRNEVSKMNEGTSFIDKTYQLGGVTSTATRTSVGNPISQFYGYKVIGRINSASDFLVDNGDGTSTVNVATVSYKKGTVINNTATNLPSSSYIGDLLYKDVNGDGIINDADMTNIGNPLPKFTYGITNSFKYKNFDMSVFFYGSQGGDVMNWLRRRIDDPRSTGNLSVNTANYVKIGYLDGNTNNNDIWNLYVLPGASSDQVRLGVQDPNHNSAVSTRFVEDGSFLRLQNISFGYSFPKKVLSKFKIDALRVYTNLQNVYTFSKYKGFDPEVGATQSQYSFLGQSMLFYGVDVGRIPPPRIYTFGIDLTF</sequence>
<organism evidence="13 14">
    <name type="scientific">Flavobacterium flavipallidum</name>
    <dbReference type="NCBI Taxonomy" id="3139140"/>
    <lineage>
        <taxon>Bacteria</taxon>
        <taxon>Pseudomonadati</taxon>
        <taxon>Bacteroidota</taxon>
        <taxon>Flavobacteriia</taxon>
        <taxon>Flavobacteriales</taxon>
        <taxon>Flavobacteriaceae</taxon>
        <taxon>Flavobacterium</taxon>
    </lineage>
</organism>
<keyword evidence="6 8" id="KW-0472">Membrane</keyword>
<keyword evidence="13" id="KW-0675">Receptor</keyword>
<dbReference type="NCBIfam" id="TIGR04056">
    <property type="entry name" value="OMP_RagA_SusC"/>
    <property type="match status" value="1"/>
</dbReference>
<comment type="caution">
    <text evidence="13">The sequence shown here is derived from an EMBL/GenBank/DDBJ whole genome shotgun (WGS) entry which is preliminary data.</text>
</comment>
<dbReference type="Gene3D" id="2.40.170.20">
    <property type="entry name" value="TonB-dependent receptor, beta-barrel domain"/>
    <property type="match status" value="1"/>
</dbReference>
<dbReference type="InterPro" id="IPR018247">
    <property type="entry name" value="EF_Hand_1_Ca_BS"/>
</dbReference>
<dbReference type="Pfam" id="PF00593">
    <property type="entry name" value="TonB_dep_Rec_b-barrel"/>
    <property type="match status" value="1"/>
</dbReference>
<dbReference type="RefSeq" id="WP_341701308.1">
    <property type="nucleotide sequence ID" value="NZ_JBBYHU010000032.1"/>
</dbReference>
<evidence type="ECO:0000256" key="7">
    <source>
        <dbReference type="ARBA" id="ARBA00023237"/>
    </source>
</evidence>
<dbReference type="InterPro" id="IPR000531">
    <property type="entry name" value="Beta-barrel_TonB"/>
</dbReference>
<evidence type="ECO:0000256" key="5">
    <source>
        <dbReference type="ARBA" id="ARBA00023077"/>
    </source>
</evidence>
<gene>
    <name evidence="13" type="ORF">AAEO59_13655</name>
</gene>
<comment type="similarity">
    <text evidence="8 9">Belongs to the TonB-dependent receptor family.</text>
</comment>
<dbReference type="PROSITE" id="PS52016">
    <property type="entry name" value="TONB_DEPENDENT_REC_3"/>
    <property type="match status" value="1"/>
</dbReference>
<dbReference type="InterPro" id="IPR008969">
    <property type="entry name" value="CarboxyPept-like_regulatory"/>
</dbReference>
<evidence type="ECO:0000256" key="6">
    <source>
        <dbReference type="ARBA" id="ARBA00023136"/>
    </source>
</evidence>
<evidence type="ECO:0000313" key="13">
    <source>
        <dbReference type="EMBL" id="MEL1242102.1"/>
    </source>
</evidence>
<keyword evidence="14" id="KW-1185">Reference proteome</keyword>
<evidence type="ECO:0000256" key="4">
    <source>
        <dbReference type="ARBA" id="ARBA00022692"/>
    </source>
</evidence>
<dbReference type="SUPFAM" id="SSF56935">
    <property type="entry name" value="Porins"/>
    <property type="match status" value="1"/>
</dbReference>
<evidence type="ECO:0000313" key="14">
    <source>
        <dbReference type="Proteomes" id="UP001398556"/>
    </source>
</evidence>
<dbReference type="InterPro" id="IPR023996">
    <property type="entry name" value="TonB-dep_OMP_SusC/RagA"/>
</dbReference>
<keyword evidence="3 8" id="KW-1134">Transmembrane beta strand</keyword>
<evidence type="ECO:0000256" key="1">
    <source>
        <dbReference type="ARBA" id="ARBA00004571"/>
    </source>
</evidence>
<proteinExistence type="inferred from homology"/>
<dbReference type="SUPFAM" id="SSF49464">
    <property type="entry name" value="Carboxypeptidase regulatory domain-like"/>
    <property type="match status" value="1"/>
</dbReference>
<evidence type="ECO:0000256" key="3">
    <source>
        <dbReference type="ARBA" id="ARBA00022452"/>
    </source>
</evidence>
<evidence type="ECO:0000259" key="11">
    <source>
        <dbReference type="Pfam" id="PF00593"/>
    </source>
</evidence>
<feature type="domain" description="TonB-dependent receptor-like beta-barrel" evidence="11">
    <location>
        <begin position="447"/>
        <end position="1055"/>
    </location>
</feature>
<evidence type="ECO:0000256" key="8">
    <source>
        <dbReference type="PROSITE-ProRule" id="PRU01360"/>
    </source>
</evidence>
<keyword evidence="4 8" id="KW-0812">Transmembrane</keyword>
<reference evidence="13 14" key="1">
    <citation type="submission" date="2024-04" db="EMBL/GenBank/DDBJ databases">
        <title>Flavobacterium sp. DGU99 16S ribosomal RNA gene Genome sequencing and assembly.</title>
        <authorList>
            <person name="Park S."/>
        </authorList>
    </citation>
    <scope>NUCLEOTIDE SEQUENCE [LARGE SCALE GENOMIC DNA]</scope>
    <source>
        <strain evidence="13 14">DGU99</strain>
    </source>
</reference>
<dbReference type="InterPro" id="IPR036942">
    <property type="entry name" value="Beta-barrel_TonB_sf"/>
</dbReference>
<dbReference type="InterPro" id="IPR037066">
    <property type="entry name" value="Plug_dom_sf"/>
</dbReference>
<dbReference type="PROSITE" id="PS00018">
    <property type="entry name" value="EF_HAND_1"/>
    <property type="match status" value="1"/>
</dbReference>
<feature type="domain" description="TonB-dependent receptor plug" evidence="12">
    <location>
        <begin position="145"/>
        <end position="260"/>
    </location>
</feature>
<dbReference type="InterPro" id="IPR012910">
    <property type="entry name" value="Plug_dom"/>
</dbReference>
<dbReference type="Proteomes" id="UP001398556">
    <property type="component" value="Unassembled WGS sequence"/>
</dbReference>
<keyword evidence="5 9" id="KW-0798">TonB box</keyword>
<feature type="signal peptide" evidence="10">
    <location>
        <begin position="1"/>
        <end position="31"/>
    </location>
</feature>
<evidence type="ECO:0000256" key="10">
    <source>
        <dbReference type="SAM" id="SignalP"/>
    </source>
</evidence>
<dbReference type="Pfam" id="PF07715">
    <property type="entry name" value="Plug"/>
    <property type="match status" value="1"/>
</dbReference>
<keyword evidence="10" id="KW-0732">Signal</keyword>
<dbReference type="Gene3D" id="2.60.40.1120">
    <property type="entry name" value="Carboxypeptidase-like, regulatory domain"/>
    <property type="match status" value="1"/>
</dbReference>
<dbReference type="Gene3D" id="2.170.130.10">
    <property type="entry name" value="TonB-dependent receptor, plug domain"/>
    <property type="match status" value="1"/>
</dbReference>
<dbReference type="EMBL" id="JBBYHU010000032">
    <property type="protein sequence ID" value="MEL1242102.1"/>
    <property type="molecule type" value="Genomic_DNA"/>
</dbReference>
<keyword evidence="2 8" id="KW-0813">Transport</keyword>
<evidence type="ECO:0000256" key="9">
    <source>
        <dbReference type="RuleBase" id="RU003357"/>
    </source>
</evidence>
<evidence type="ECO:0000259" key="12">
    <source>
        <dbReference type="Pfam" id="PF07715"/>
    </source>
</evidence>
<protein>
    <submittedName>
        <fullName evidence="13">TonB-dependent receptor</fullName>
    </submittedName>
</protein>
<accession>A0ABU9HPM9</accession>
<name>A0ABU9HPM9_9FLAO</name>
<dbReference type="NCBIfam" id="TIGR04057">
    <property type="entry name" value="SusC_RagA_signa"/>
    <property type="match status" value="1"/>
</dbReference>
<keyword evidence="7 8" id="KW-0998">Cell outer membrane</keyword>
<feature type="chain" id="PRO_5045414502" evidence="10">
    <location>
        <begin position="32"/>
        <end position="1106"/>
    </location>
</feature>
<dbReference type="Pfam" id="PF13715">
    <property type="entry name" value="CarbopepD_reg_2"/>
    <property type="match status" value="1"/>
</dbReference>
<evidence type="ECO:0000256" key="2">
    <source>
        <dbReference type="ARBA" id="ARBA00022448"/>
    </source>
</evidence>